<evidence type="ECO:0000313" key="7">
    <source>
        <dbReference type="Proteomes" id="UP000294155"/>
    </source>
</evidence>
<dbReference type="PANTHER" id="PTHR18866:SF33">
    <property type="entry name" value="METHYLCROTONOYL-COA CARBOXYLASE SUBUNIT ALPHA, MITOCHONDRIAL-RELATED"/>
    <property type="match status" value="1"/>
</dbReference>
<dbReference type="Proteomes" id="UP000294155">
    <property type="component" value="Unassembled WGS sequence"/>
</dbReference>
<keyword evidence="4" id="KW-0092">Biotin</keyword>
<dbReference type="AlphaFoldDB" id="A0A4Q5L6I8"/>
<evidence type="ECO:0000313" key="6">
    <source>
        <dbReference type="EMBL" id="RYU73173.1"/>
    </source>
</evidence>
<reference evidence="6 7" key="1">
    <citation type="submission" date="2019-02" db="EMBL/GenBank/DDBJ databases">
        <title>Bacterial novel species isolated from soil.</title>
        <authorList>
            <person name="Jung H.-Y."/>
        </authorList>
    </citation>
    <scope>NUCLEOTIDE SEQUENCE [LARGE SCALE GENOMIC DNA]</scope>
    <source>
        <strain evidence="6 7">1-3-3-3</strain>
    </source>
</reference>
<proteinExistence type="predicted"/>
<dbReference type="InterPro" id="IPR011054">
    <property type="entry name" value="Rudment_hybrid_motif"/>
</dbReference>
<gene>
    <name evidence="6" type="ORF">EWM57_20725</name>
</gene>
<sequence length="132" mass="14474">DDGFEQGMDIPIYYDPMIAKLVTFGKDRQEAIERMLRAIDEYQITGIQTTLPFGRYVLQHPAFVSGNFDTNFIRDHFTPADLTPAAPDASVAKVAAVLTAMLMTEKKAPVVASSDAPAAAGSNWKRNRLGAR</sequence>
<evidence type="ECO:0000256" key="4">
    <source>
        <dbReference type="ARBA" id="ARBA00023267"/>
    </source>
</evidence>
<keyword evidence="7" id="KW-1185">Reference proteome</keyword>
<dbReference type="SMART" id="SM00878">
    <property type="entry name" value="Biotin_carb_C"/>
    <property type="match status" value="1"/>
</dbReference>
<dbReference type="SUPFAM" id="SSF51246">
    <property type="entry name" value="Rudiment single hybrid motif"/>
    <property type="match status" value="1"/>
</dbReference>
<dbReference type="InterPro" id="IPR005482">
    <property type="entry name" value="Biotin_COase_C"/>
</dbReference>
<dbReference type="Pfam" id="PF02785">
    <property type="entry name" value="Biotin_carb_C"/>
    <property type="match status" value="1"/>
</dbReference>
<evidence type="ECO:0000256" key="1">
    <source>
        <dbReference type="ARBA" id="ARBA00022598"/>
    </source>
</evidence>
<organism evidence="6 7">
    <name type="scientific">Hymenobacter persicinus</name>
    <dbReference type="NCBI Taxonomy" id="2025506"/>
    <lineage>
        <taxon>Bacteria</taxon>
        <taxon>Pseudomonadati</taxon>
        <taxon>Bacteroidota</taxon>
        <taxon>Cytophagia</taxon>
        <taxon>Cytophagales</taxon>
        <taxon>Hymenobacteraceae</taxon>
        <taxon>Hymenobacter</taxon>
    </lineage>
</organism>
<dbReference type="Gene3D" id="3.30.470.20">
    <property type="entry name" value="ATP-grasp fold, B domain"/>
    <property type="match status" value="1"/>
</dbReference>
<keyword evidence="2" id="KW-0547">Nucleotide-binding</keyword>
<dbReference type="GO" id="GO:0016874">
    <property type="term" value="F:ligase activity"/>
    <property type="evidence" value="ECO:0007669"/>
    <property type="project" value="UniProtKB-KW"/>
</dbReference>
<dbReference type="InterPro" id="IPR050856">
    <property type="entry name" value="Biotin_carboxylase_complex"/>
</dbReference>
<evidence type="ECO:0000259" key="5">
    <source>
        <dbReference type="PROSITE" id="PS50979"/>
    </source>
</evidence>
<accession>A0A4Q5L6I8</accession>
<evidence type="ECO:0000256" key="2">
    <source>
        <dbReference type="ARBA" id="ARBA00022741"/>
    </source>
</evidence>
<evidence type="ECO:0000256" key="3">
    <source>
        <dbReference type="ARBA" id="ARBA00022840"/>
    </source>
</evidence>
<dbReference type="PROSITE" id="PS50979">
    <property type="entry name" value="BC"/>
    <property type="match status" value="1"/>
</dbReference>
<name>A0A4Q5L6I8_9BACT</name>
<dbReference type="PANTHER" id="PTHR18866">
    <property type="entry name" value="CARBOXYLASE:PYRUVATE/ACETYL-COA/PROPIONYL-COA CARBOXYLASE"/>
    <property type="match status" value="1"/>
</dbReference>
<dbReference type="GO" id="GO:0005524">
    <property type="term" value="F:ATP binding"/>
    <property type="evidence" value="ECO:0007669"/>
    <property type="project" value="UniProtKB-KW"/>
</dbReference>
<feature type="domain" description="Biotin carboxylation" evidence="5">
    <location>
        <begin position="1"/>
        <end position="78"/>
    </location>
</feature>
<dbReference type="InterPro" id="IPR011764">
    <property type="entry name" value="Biotin_carboxylation_dom"/>
</dbReference>
<keyword evidence="3" id="KW-0067">ATP-binding</keyword>
<keyword evidence="1" id="KW-0436">Ligase</keyword>
<comment type="caution">
    <text evidence="6">The sequence shown here is derived from an EMBL/GenBank/DDBJ whole genome shotgun (WGS) entry which is preliminary data.</text>
</comment>
<feature type="non-terminal residue" evidence="6">
    <location>
        <position position="1"/>
    </location>
</feature>
<dbReference type="EMBL" id="SEWE01000104">
    <property type="protein sequence ID" value="RYU73173.1"/>
    <property type="molecule type" value="Genomic_DNA"/>
</dbReference>
<protein>
    <submittedName>
        <fullName evidence="6">Biotin carboxylase</fullName>
    </submittedName>
</protein>